<reference evidence="4 5" key="1">
    <citation type="submission" date="2015-04" db="EMBL/GenBank/DDBJ databases">
        <title>Complete genome sequence of Schizopora paradoxa KUC8140, a cosmopolitan wood degrader in East Asia.</title>
        <authorList>
            <consortium name="DOE Joint Genome Institute"/>
            <person name="Min B."/>
            <person name="Park H."/>
            <person name="Jang Y."/>
            <person name="Kim J.-J."/>
            <person name="Kim K.H."/>
            <person name="Pangilinan J."/>
            <person name="Lipzen A."/>
            <person name="Riley R."/>
            <person name="Grigoriev I.V."/>
            <person name="Spatafora J.W."/>
            <person name="Choi I.-G."/>
        </authorList>
    </citation>
    <scope>NUCLEOTIDE SEQUENCE [LARGE SCALE GENOMIC DNA]</scope>
    <source>
        <strain evidence="4 5">KUC8140</strain>
    </source>
</reference>
<dbReference type="OrthoDB" id="10263751at2759"/>
<dbReference type="Gene3D" id="3.40.30.10">
    <property type="entry name" value="Glutaredoxin"/>
    <property type="match status" value="1"/>
</dbReference>
<feature type="compositionally biased region" description="Low complexity" evidence="2">
    <location>
        <begin position="109"/>
        <end position="119"/>
    </location>
</feature>
<dbReference type="InterPro" id="IPR036249">
    <property type="entry name" value="Thioredoxin-like_sf"/>
</dbReference>
<keyword evidence="5" id="KW-1185">Reference proteome</keyword>
<dbReference type="STRING" id="27342.A0A0H2S8I1"/>
<name>A0A0H2S8I1_9AGAM</name>
<dbReference type="CDD" id="cd02947">
    <property type="entry name" value="TRX_family"/>
    <property type="match status" value="1"/>
</dbReference>
<sequence length="166" mass="17958">MPGLTTINNLKELRDILSRDSGKLTVIDFYADWCGPCRMIAPAYEAFSKEYTNVNFLKCNVDEARDVAMEYSVAAMPTFIFLKGGSKVETVRGANKGEIERALRKHSEGSSSGAFSGQGQRLGSSESPSADVAPGGDIGPLANMSPQAKMFGLLVAAYVVLWYFKS</sequence>
<dbReference type="InterPro" id="IPR013766">
    <property type="entry name" value="Thioredoxin_domain"/>
</dbReference>
<evidence type="ECO:0000313" key="4">
    <source>
        <dbReference type="EMBL" id="KLO20590.1"/>
    </source>
</evidence>
<dbReference type="AlphaFoldDB" id="A0A0H2S8I1"/>
<keyword evidence="1" id="KW-1015">Disulfide bond</keyword>
<evidence type="ECO:0000313" key="5">
    <source>
        <dbReference type="Proteomes" id="UP000053477"/>
    </source>
</evidence>
<dbReference type="InterPro" id="IPR017937">
    <property type="entry name" value="Thioredoxin_CS"/>
</dbReference>
<dbReference type="SUPFAM" id="SSF52833">
    <property type="entry name" value="Thioredoxin-like"/>
    <property type="match status" value="1"/>
</dbReference>
<dbReference type="InParanoid" id="A0A0H2S8I1"/>
<protein>
    <submittedName>
        <fullName evidence="4">Thioredoxin-domain-containing protein</fullName>
    </submittedName>
</protein>
<dbReference type="Pfam" id="PF00085">
    <property type="entry name" value="Thioredoxin"/>
    <property type="match status" value="1"/>
</dbReference>
<proteinExistence type="predicted"/>
<dbReference type="PROSITE" id="PS00194">
    <property type="entry name" value="THIOREDOXIN_1"/>
    <property type="match status" value="1"/>
</dbReference>
<evidence type="ECO:0000256" key="1">
    <source>
        <dbReference type="ARBA" id="ARBA00023157"/>
    </source>
</evidence>
<dbReference type="Proteomes" id="UP000053477">
    <property type="component" value="Unassembled WGS sequence"/>
</dbReference>
<evidence type="ECO:0000256" key="2">
    <source>
        <dbReference type="SAM" id="MobiDB-lite"/>
    </source>
</evidence>
<dbReference type="PANTHER" id="PTHR46115">
    <property type="entry name" value="THIOREDOXIN-LIKE PROTEIN 1"/>
    <property type="match status" value="1"/>
</dbReference>
<gene>
    <name evidence="4" type="ORF">SCHPADRAFT_897859</name>
</gene>
<organism evidence="4 5">
    <name type="scientific">Schizopora paradoxa</name>
    <dbReference type="NCBI Taxonomy" id="27342"/>
    <lineage>
        <taxon>Eukaryota</taxon>
        <taxon>Fungi</taxon>
        <taxon>Dikarya</taxon>
        <taxon>Basidiomycota</taxon>
        <taxon>Agaricomycotina</taxon>
        <taxon>Agaricomycetes</taxon>
        <taxon>Hymenochaetales</taxon>
        <taxon>Schizoporaceae</taxon>
        <taxon>Schizopora</taxon>
    </lineage>
</organism>
<dbReference type="EMBL" id="KQ085882">
    <property type="protein sequence ID" value="KLO20590.1"/>
    <property type="molecule type" value="Genomic_DNA"/>
</dbReference>
<feature type="region of interest" description="Disordered" evidence="2">
    <location>
        <begin position="103"/>
        <end position="134"/>
    </location>
</feature>
<dbReference type="PROSITE" id="PS51352">
    <property type="entry name" value="THIOREDOXIN_2"/>
    <property type="match status" value="1"/>
</dbReference>
<accession>A0A0H2S8I1</accession>
<evidence type="ECO:0000259" key="3">
    <source>
        <dbReference type="PROSITE" id="PS51352"/>
    </source>
</evidence>
<feature type="domain" description="Thioredoxin" evidence="3">
    <location>
        <begin position="1"/>
        <end position="108"/>
    </location>
</feature>
<dbReference type="PRINTS" id="PR00421">
    <property type="entry name" value="THIOREDOXIN"/>
</dbReference>